<proteinExistence type="inferred from homology"/>
<evidence type="ECO:0000313" key="11">
    <source>
        <dbReference type="EMBL" id="KKS56432.1"/>
    </source>
</evidence>
<dbReference type="InterPro" id="IPR013221">
    <property type="entry name" value="Mur_ligase_cen"/>
</dbReference>
<keyword evidence="3 7" id="KW-0963">Cytoplasm</keyword>
<dbReference type="UniPathway" id="UPA00219"/>
<evidence type="ECO:0000256" key="6">
    <source>
        <dbReference type="ARBA" id="ARBA00022840"/>
    </source>
</evidence>
<evidence type="ECO:0000256" key="5">
    <source>
        <dbReference type="ARBA" id="ARBA00022741"/>
    </source>
</evidence>
<keyword evidence="7 8" id="KW-0133">Cell shape</keyword>
<dbReference type="PANTHER" id="PTHR43692">
    <property type="entry name" value="UDP-N-ACETYLMURAMOYLALANINE--D-GLUTAMATE LIGASE"/>
    <property type="match status" value="1"/>
</dbReference>
<keyword evidence="7 8" id="KW-0573">Peptidoglycan synthesis</keyword>
<dbReference type="Gene3D" id="3.40.50.720">
    <property type="entry name" value="NAD(P)-binding Rossmann-like Domain"/>
    <property type="match status" value="1"/>
</dbReference>
<feature type="domain" description="Mur ligase central" evidence="10">
    <location>
        <begin position="114"/>
        <end position="285"/>
    </location>
</feature>
<dbReference type="Pfam" id="PF02875">
    <property type="entry name" value="Mur_ligase_C"/>
    <property type="match status" value="1"/>
</dbReference>
<keyword evidence="7 8" id="KW-0131">Cell cycle</keyword>
<evidence type="ECO:0000256" key="2">
    <source>
        <dbReference type="ARBA" id="ARBA00004752"/>
    </source>
</evidence>
<comment type="function">
    <text evidence="7 8">Cell wall formation. Catalyzes the addition of glutamate to the nucleotide precursor UDP-N-acetylmuramoyl-L-alanine (UMA).</text>
</comment>
<evidence type="ECO:0000313" key="12">
    <source>
        <dbReference type="Proteomes" id="UP000034837"/>
    </source>
</evidence>
<evidence type="ECO:0000256" key="3">
    <source>
        <dbReference type="ARBA" id="ARBA00022490"/>
    </source>
</evidence>
<protein>
    <recommendedName>
        <fullName evidence="7 8">UDP-N-acetylmuramoylalanine--D-glutamate ligase</fullName>
        <ecNumber evidence="7 8">6.3.2.9</ecNumber>
    </recommendedName>
    <alternativeName>
        <fullName evidence="7">D-glutamic acid-adding enzyme</fullName>
    </alternativeName>
    <alternativeName>
        <fullName evidence="7">UDP-N-acetylmuramoyl-L-alanyl-D-glutamate synthetase</fullName>
    </alternativeName>
</protein>
<dbReference type="InterPro" id="IPR005762">
    <property type="entry name" value="MurD"/>
</dbReference>
<evidence type="ECO:0000256" key="8">
    <source>
        <dbReference type="RuleBase" id="RU003664"/>
    </source>
</evidence>
<evidence type="ECO:0000259" key="9">
    <source>
        <dbReference type="Pfam" id="PF02875"/>
    </source>
</evidence>
<organism evidence="11 12">
    <name type="scientific">Candidatus Magasanikbacteria bacterium GW2011_GWA2_42_32</name>
    <dbReference type="NCBI Taxonomy" id="1619039"/>
    <lineage>
        <taxon>Bacteria</taxon>
        <taxon>Candidatus Magasanikiibacteriota</taxon>
    </lineage>
</organism>
<dbReference type="SUPFAM" id="SSF53244">
    <property type="entry name" value="MurD-like peptide ligases, peptide-binding domain"/>
    <property type="match status" value="1"/>
</dbReference>
<dbReference type="Pfam" id="PF08245">
    <property type="entry name" value="Mur_ligase_M"/>
    <property type="match status" value="1"/>
</dbReference>
<dbReference type="InterPro" id="IPR004101">
    <property type="entry name" value="Mur_ligase_C"/>
</dbReference>
<accession>A0A0G1A5V8</accession>
<dbReference type="HAMAP" id="MF_00639">
    <property type="entry name" value="MurD"/>
    <property type="match status" value="1"/>
</dbReference>
<dbReference type="GO" id="GO:0009252">
    <property type="term" value="P:peptidoglycan biosynthetic process"/>
    <property type="evidence" value="ECO:0007669"/>
    <property type="project" value="UniProtKB-UniRule"/>
</dbReference>
<gene>
    <name evidence="7" type="primary">murD</name>
    <name evidence="11" type="ORF">UV20_C0012G0008</name>
</gene>
<evidence type="ECO:0000256" key="4">
    <source>
        <dbReference type="ARBA" id="ARBA00022598"/>
    </source>
</evidence>
<dbReference type="EC" id="6.3.2.9" evidence="7 8"/>
<dbReference type="Proteomes" id="UP000034837">
    <property type="component" value="Unassembled WGS sequence"/>
</dbReference>
<feature type="domain" description="Mur ligase C-terminal" evidence="9">
    <location>
        <begin position="308"/>
        <end position="425"/>
    </location>
</feature>
<sequence>MENNLEKTSKKIAILGFGIEGKDAAKYFAGEDIAVFDKKAKEEIAQGEWADKNITWITGENYLENGIEGFDIVVRSPGFYRYQPAILDAEKNSAKITSNTIIFFENSKAPIIGVTGTKGKGTTSSLISHALESAGKKVLLAGNIGEPMLSLLPKTENVDWVVLELSSFQIIDVPISPKIVVITNITTDHMDWHKDQEEYEKAKENLWLHQTKNNSLILNYDDPTSRRLGTKTSGTVYYYSLEKDVFSCKDKENNIWLENKKVGNAKELKLIGPHNQYNALAALIASTRAGTDPTIAWKAICKFEGLEHRLETVAEIDNVLFINDSFATNPEPTLAAIRSFSKPIILILGGSSKGADFTKMAEEISNSNVRGVILIGDEAKKIEEDLKKVNFKGEIKTGLTKMQEIVAAAKKIAQEGDVVILSPACASFGLFKDYKDRGKQFKEEVIKLKNSPPLP</sequence>
<comment type="pathway">
    <text evidence="2 7 8">Cell wall biogenesis; peptidoglycan biosynthesis.</text>
</comment>
<comment type="similarity">
    <text evidence="7">Belongs to the MurCDEF family.</text>
</comment>
<dbReference type="EMBL" id="LCDO01000012">
    <property type="protein sequence ID" value="KKS56432.1"/>
    <property type="molecule type" value="Genomic_DNA"/>
</dbReference>
<name>A0A0G1A5V8_9BACT</name>
<dbReference type="GO" id="GO:0008360">
    <property type="term" value="P:regulation of cell shape"/>
    <property type="evidence" value="ECO:0007669"/>
    <property type="project" value="UniProtKB-KW"/>
</dbReference>
<comment type="caution">
    <text evidence="11">The sequence shown here is derived from an EMBL/GenBank/DDBJ whole genome shotgun (WGS) entry which is preliminary data.</text>
</comment>
<dbReference type="GO" id="GO:0005737">
    <property type="term" value="C:cytoplasm"/>
    <property type="evidence" value="ECO:0007669"/>
    <property type="project" value="UniProtKB-SubCell"/>
</dbReference>
<dbReference type="SUPFAM" id="SSF51984">
    <property type="entry name" value="MurCD N-terminal domain"/>
    <property type="match status" value="1"/>
</dbReference>
<comment type="catalytic activity">
    <reaction evidence="7 8">
        <text>UDP-N-acetyl-alpha-D-muramoyl-L-alanine + D-glutamate + ATP = UDP-N-acetyl-alpha-D-muramoyl-L-alanyl-D-glutamate + ADP + phosphate + H(+)</text>
        <dbReference type="Rhea" id="RHEA:16429"/>
        <dbReference type="ChEBI" id="CHEBI:15378"/>
        <dbReference type="ChEBI" id="CHEBI:29986"/>
        <dbReference type="ChEBI" id="CHEBI:30616"/>
        <dbReference type="ChEBI" id="CHEBI:43474"/>
        <dbReference type="ChEBI" id="CHEBI:83898"/>
        <dbReference type="ChEBI" id="CHEBI:83900"/>
        <dbReference type="ChEBI" id="CHEBI:456216"/>
        <dbReference type="EC" id="6.3.2.9"/>
    </reaction>
</comment>
<dbReference type="PANTHER" id="PTHR43692:SF1">
    <property type="entry name" value="UDP-N-ACETYLMURAMOYLALANINE--D-GLUTAMATE LIGASE"/>
    <property type="match status" value="1"/>
</dbReference>
<keyword evidence="7 8" id="KW-0132">Cell division</keyword>
<dbReference type="InterPro" id="IPR036615">
    <property type="entry name" value="Mur_ligase_C_dom_sf"/>
</dbReference>
<keyword evidence="6 7" id="KW-0067">ATP-binding</keyword>
<dbReference type="GO" id="GO:0051301">
    <property type="term" value="P:cell division"/>
    <property type="evidence" value="ECO:0007669"/>
    <property type="project" value="UniProtKB-KW"/>
</dbReference>
<keyword evidence="4 7" id="KW-0436">Ligase</keyword>
<keyword evidence="5 7" id="KW-0547">Nucleotide-binding</keyword>
<dbReference type="GO" id="GO:0008764">
    <property type="term" value="F:UDP-N-acetylmuramoylalanine-D-glutamate ligase activity"/>
    <property type="evidence" value="ECO:0007669"/>
    <property type="project" value="UniProtKB-UniRule"/>
</dbReference>
<evidence type="ECO:0000259" key="10">
    <source>
        <dbReference type="Pfam" id="PF08245"/>
    </source>
</evidence>
<dbReference type="Gene3D" id="3.90.190.20">
    <property type="entry name" value="Mur ligase, C-terminal domain"/>
    <property type="match status" value="1"/>
</dbReference>
<dbReference type="Gene3D" id="3.40.1190.10">
    <property type="entry name" value="Mur-like, catalytic domain"/>
    <property type="match status" value="1"/>
</dbReference>
<reference evidence="11 12" key="1">
    <citation type="journal article" date="2015" name="Nature">
        <title>rRNA introns, odd ribosomes, and small enigmatic genomes across a large radiation of phyla.</title>
        <authorList>
            <person name="Brown C.T."/>
            <person name="Hug L.A."/>
            <person name="Thomas B.C."/>
            <person name="Sharon I."/>
            <person name="Castelle C.J."/>
            <person name="Singh A."/>
            <person name="Wilkins M.J."/>
            <person name="Williams K.H."/>
            <person name="Banfield J.F."/>
        </authorList>
    </citation>
    <scope>NUCLEOTIDE SEQUENCE [LARGE SCALE GENOMIC DNA]</scope>
</reference>
<dbReference type="InterPro" id="IPR036565">
    <property type="entry name" value="Mur-like_cat_sf"/>
</dbReference>
<dbReference type="SUPFAM" id="SSF53623">
    <property type="entry name" value="MurD-like peptide ligases, catalytic domain"/>
    <property type="match status" value="1"/>
</dbReference>
<evidence type="ECO:0000256" key="1">
    <source>
        <dbReference type="ARBA" id="ARBA00004496"/>
    </source>
</evidence>
<dbReference type="AlphaFoldDB" id="A0A0G1A5V8"/>
<keyword evidence="7 8" id="KW-0961">Cell wall biogenesis/degradation</keyword>
<dbReference type="GO" id="GO:0071555">
    <property type="term" value="P:cell wall organization"/>
    <property type="evidence" value="ECO:0007669"/>
    <property type="project" value="UniProtKB-KW"/>
</dbReference>
<comment type="subcellular location">
    <subcellularLocation>
        <location evidence="1 7 8">Cytoplasm</location>
    </subcellularLocation>
</comment>
<feature type="binding site" evidence="7">
    <location>
        <begin position="116"/>
        <end position="122"/>
    </location>
    <ligand>
        <name>ATP</name>
        <dbReference type="ChEBI" id="CHEBI:30616"/>
    </ligand>
</feature>
<dbReference type="PATRIC" id="fig|1619039.3.peg.1037"/>
<evidence type="ECO:0000256" key="7">
    <source>
        <dbReference type="HAMAP-Rule" id="MF_00639"/>
    </source>
</evidence>
<dbReference type="NCBIfam" id="TIGR01087">
    <property type="entry name" value="murD"/>
    <property type="match status" value="1"/>
</dbReference>
<dbReference type="GO" id="GO:0005524">
    <property type="term" value="F:ATP binding"/>
    <property type="evidence" value="ECO:0007669"/>
    <property type="project" value="UniProtKB-UniRule"/>
</dbReference>